<dbReference type="EMBL" id="BMMX01000001">
    <property type="protein sequence ID" value="GGK70239.1"/>
    <property type="molecule type" value="Genomic_DNA"/>
</dbReference>
<sequence length="119" mass="13183">MSYTAAALLGVAGALAVDLLVLRTRLVTRAVFWATYPIVVLFQLLSNGILTGRRIVIYDPAAILGWRIAYAPVEDLMFGFAMVTLTLSTWVWLGRRGVQRTPVAGRGSRVLERARRGHR</sequence>
<dbReference type="AlphaFoldDB" id="A0A8J3FKC2"/>
<keyword evidence="4" id="KW-0125">Carotenoid biosynthesis</keyword>
<dbReference type="Proteomes" id="UP000656042">
    <property type="component" value="Unassembled WGS sequence"/>
</dbReference>
<proteinExistence type="predicted"/>
<dbReference type="GO" id="GO:0045436">
    <property type="term" value="F:lycopene beta cyclase activity"/>
    <property type="evidence" value="ECO:0007669"/>
    <property type="project" value="UniProtKB-ARBA"/>
</dbReference>
<evidence type="ECO:0000256" key="6">
    <source>
        <dbReference type="ARBA" id="ARBA00023136"/>
    </source>
</evidence>
<evidence type="ECO:0000256" key="8">
    <source>
        <dbReference type="SAM" id="Phobius"/>
    </source>
</evidence>
<evidence type="ECO:0000256" key="5">
    <source>
        <dbReference type="ARBA" id="ARBA00022989"/>
    </source>
</evidence>
<keyword evidence="7" id="KW-0413">Isomerase</keyword>
<dbReference type="Pfam" id="PF18916">
    <property type="entry name" value="Lycopene_cyc"/>
    <property type="match status" value="1"/>
</dbReference>
<keyword evidence="11" id="KW-1185">Reference proteome</keyword>
<comment type="caution">
    <text evidence="10">The sequence shown here is derived from an EMBL/GenBank/DDBJ whole genome shotgun (WGS) entry which is preliminary data.</text>
</comment>
<evidence type="ECO:0000313" key="10">
    <source>
        <dbReference type="EMBL" id="GGK70239.1"/>
    </source>
</evidence>
<comment type="pathway">
    <text evidence="2">Carotenoid biosynthesis.</text>
</comment>
<comment type="subcellular location">
    <subcellularLocation>
        <location evidence="1">Membrane</location>
        <topology evidence="1">Multi-pass membrane protein</topology>
    </subcellularLocation>
</comment>
<evidence type="ECO:0000256" key="4">
    <source>
        <dbReference type="ARBA" id="ARBA00022746"/>
    </source>
</evidence>
<name>A0A8J3FKC2_9ACTN</name>
<evidence type="ECO:0000256" key="1">
    <source>
        <dbReference type="ARBA" id="ARBA00004141"/>
    </source>
</evidence>
<dbReference type="RefSeq" id="WP_189076939.1">
    <property type="nucleotide sequence ID" value="NZ_BMMX01000001.1"/>
</dbReference>
<dbReference type="GO" id="GO:0016020">
    <property type="term" value="C:membrane"/>
    <property type="evidence" value="ECO:0007669"/>
    <property type="project" value="UniProtKB-SubCell"/>
</dbReference>
<evidence type="ECO:0000256" key="3">
    <source>
        <dbReference type="ARBA" id="ARBA00022692"/>
    </source>
</evidence>
<reference evidence="10" key="2">
    <citation type="submission" date="2020-09" db="EMBL/GenBank/DDBJ databases">
        <authorList>
            <person name="Sun Q."/>
            <person name="Zhou Y."/>
        </authorList>
    </citation>
    <scope>NUCLEOTIDE SEQUENCE</scope>
    <source>
        <strain evidence="10">CGMCC 4.7299</strain>
    </source>
</reference>
<feature type="transmembrane region" description="Helical" evidence="8">
    <location>
        <begin position="26"/>
        <end position="45"/>
    </location>
</feature>
<dbReference type="NCBIfam" id="TIGR03462">
    <property type="entry name" value="CarR_dom_SF"/>
    <property type="match status" value="1"/>
</dbReference>
<dbReference type="GO" id="GO:0016872">
    <property type="term" value="F:intramolecular lyase activity"/>
    <property type="evidence" value="ECO:0007669"/>
    <property type="project" value="InterPro"/>
</dbReference>
<keyword evidence="5 8" id="KW-1133">Transmembrane helix</keyword>
<gene>
    <name evidence="10" type="ORF">GCM10012284_00090</name>
</gene>
<evidence type="ECO:0000259" key="9">
    <source>
        <dbReference type="Pfam" id="PF18916"/>
    </source>
</evidence>
<evidence type="ECO:0000256" key="2">
    <source>
        <dbReference type="ARBA" id="ARBA00004829"/>
    </source>
</evidence>
<accession>A0A8J3FKC2</accession>
<feature type="transmembrane region" description="Helical" evidence="8">
    <location>
        <begin position="76"/>
        <end position="93"/>
    </location>
</feature>
<keyword evidence="3 8" id="KW-0812">Transmembrane</keyword>
<keyword evidence="6 8" id="KW-0472">Membrane</keyword>
<dbReference type="GO" id="GO:0016117">
    <property type="term" value="P:carotenoid biosynthetic process"/>
    <property type="evidence" value="ECO:0007669"/>
    <property type="project" value="UniProtKB-KW"/>
</dbReference>
<organism evidence="10 11">
    <name type="scientific">Mangrovihabitans endophyticus</name>
    <dbReference type="NCBI Taxonomy" id="1751298"/>
    <lineage>
        <taxon>Bacteria</taxon>
        <taxon>Bacillati</taxon>
        <taxon>Actinomycetota</taxon>
        <taxon>Actinomycetes</taxon>
        <taxon>Micromonosporales</taxon>
        <taxon>Micromonosporaceae</taxon>
        <taxon>Mangrovihabitans</taxon>
    </lineage>
</organism>
<evidence type="ECO:0000256" key="7">
    <source>
        <dbReference type="ARBA" id="ARBA00023235"/>
    </source>
</evidence>
<evidence type="ECO:0000313" key="11">
    <source>
        <dbReference type="Proteomes" id="UP000656042"/>
    </source>
</evidence>
<reference evidence="10" key="1">
    <citation type="journal article" date="2014" name="Int. J. Syst. Evol. Microbiol.">
        <title>Complete genome sequence of Corynebacterium casei LMG S-19264T (=DSM 44701T), isolated from a smear-ripened cheese.</title>
        <authorList>
            <consortium name="US DOE Joint Genome Institute (JGI-PGF)"/>
            <person name="Walter F."/>
            <person name="Albersmeier A."/>
            <person name="Kalinowski J."/>
            <person name="Ruckert C."/>
        </authorList>
    </citation>
    <scope>NUCLEOTIDE SEQUENCE</scope>
    <source>
        <strain evidence="10">CGMCC 4.7299</strain>
    </source>
</reference>
<feature type="domain" description="Lycopene cyclase" evidence="9">
    <location>
        <begin position="3"/>
        <end position="89"/>
    </location>
</feature>
<dbReference type="InterPro" id="IPR017825">
    <property type="entry name" value="Lycopene_cyclase_dom"/>
</dbReference>
<protein>
    <submittedName>
        <fullName evidence="10">Lycopene cyclase</fullName>
    </submittedName>
</protein>